<reference evidence="4" key="1">
    <citation type="submission" date="2017-09" db="EMBL/GenBank/DDBJ databases">
        <title>Contemporary evolution of a Lepidopteran species, Heliothis virescens, in response to modern agricultural practices.</title>
        <authorList>
            <person name="Fritz M.L."/>
            <person name="Deyonke A.M."/>
            <person name="Papanicolaou A."/>
            <person name="Micinski S."/>
            <person name="Westbrook J."/>
            <person name="Gould F."/>
        </authorList>
    </citation>
    <scope>NUCLEOTIDE SEQUENCE [LARGE SCALE GENOMIC DNA]</scope>
    <source>
        <strain evidence="4">HvINT-</strain>
        <tissue evidence="4">Whole body</tissue>
    </source>
</reference>
<feature type="compositionally biased region" description="Basic and acidic residues" evidence="2">
    <location>
        <begin position="282"/>
        <end position="294"/>
    </location>
</feature>
<dbReference type="Pfam" id="PF02213">
    <property type="entry name" value="GYF"/>
    <property type="match status" value="1"/>
</dbReference>
<name>A0A2A4JY59_HELVI</name>
<dbReference type="AlphaFoldDB" id="A0A2A4JY59"/>
<evidence type="ECO:0000256" key="2">
    <source>
        <dbReference type="SAM" id="MobiDB-lite"/>
    </source>
</evidence>
<feature type="coiled-coil region" evidence="1">
    <location>
        <begin position="232"/>
        <end position="259"/>
    </location>
</feature>
<dbReference type="PANTHER" id="PTHR13138:SF3">
    <property type="entry name" value="CD2 ANTIGEN CYTOPLASMIC TAIL-BINDING PROTEIN 2"/>
    <property type="match status" value="1"/>
</dbReference>
<proteinExistence type="predicted"/>
<dbReference type="STRING" id="7102.A0A2A4JY59"/>
<feature type="compositionally biased region" description="Basic and acidic residues" evidence="2">
    <location>
        <begin position="37"/>
        <end position="50"/>
    </location>
</feature>
<gene>
    <name evidence="4" type="ORF">B5V51_9567</name>
</gene>
<feature type="compositionally biased region" description="Acidic residues" evidence="2">
    <location>
        <begin position="151"/>
        <end position="160"/>
    </location>
</feature>
<evidence type="ECO:0000256" key="1">
    <source>
        <dbReference type="SAM" id="Coils"/>
    </source>
</evidence>
<feature type="domain" description="GYF" evidence="3">
    <location>
        <begin position="293"/>
        <end position="349"/>
    </location>
</feature>
<dbReference type="PROSITE" id="PS50829">
    <property type="entry name" value="GYF"/>
    <property type="match status" value="1"/>
</dbReference>
<dbReference type="Gene3D" id="3.30.1490.40">
    <property type="match status" value="1"/>
</dbReference>
<feature type="region of interest" description="Disordered" evidence="2">
    <location>
        <begin position="267"/>
        <end position="294"/>
    </location>
</feature>
<accession>A0A2A4JY59</accession>
<feature type="compositionally biased region" description="Basic and acidic residues" evidence="2">
    <location>
        <begin position="137"/>
        <end position="148"/>
    </location>
</feature>
<sequence length="352" mass="41043">MSLTLISTRRIRFQNNTSYFSRKMAKRSATEAFHVEEAIKKTEGKKHSLDSDEEDSGAEEERNNVLHADDIEGEEDGVGGMEGEITITPFNMKEELEEGHFDNQGHYHWKKEKEIRDGWLDNIDWVKVKGRPEDKYKVHKDSDAKGLGDESSSEDDEPEEKFDLLENYKEIFKHMKPKETIAKTLQRLGASSKISSAERWKRKKAGIVDENSTIVTRVTELANQILTKLGNMDIYQETYEKIEAIIAKHENKKEDTDLDMYADDFDQKEKSVLDKNNPATTESEKKDEEEQQEVKWEFKWNQNDEDTSGPHSTEQMHKWSSEGYFKTGVWVRKQGEDSQFYTSNRIDFELYL</sequence>
<organism evidence="4">
    <name type="scientific">Heliothis virescens</name>
    <name type="common">Tobacco budworm moth</name>
    <dbReference type="NCBI Taxonomy" id="7102"/>
    <lineage>
        <taxon>Eukaryota</taxon>
        <taxon>Metazoa</taxon>
        <taxon>Ecdysozoa</taxon>
        <taxon>Arthropoda</taxon>
        <taxon>Hexapoda</taxon>
        <taxon>Insecta</taxon>
        <taxon>Pterygota</taxon>
        <taxon>Neoptera</taxon>
        <taxon>Endopterygota</taxon>
        <taxon>Lepidoptera</taxon>
        <taxon>Glossata</taxon>
        <taxon>Ditrysia</taxon>
        <taxon>Noctuoidea</taxon>
        <taxon>Noctuidae</taxon>
        <taxon>Heliothinae</taxon>
        <taxon>Heliothis</taxon>
    </lineage>
</organism>
<dbReference type="FunFam" id="3.30.1490.40:FF:000005">
    <property type="entry name" value="CD2 antigen cytoplasmic tail-binding protein 2"/>
    <property type="match status" value="1"/>
</dbReference>
<evidence type="ECO:0000259" key="3">
    <source>
        <dbReference type="PROSITE" id="PS50829"/>
    </source>
</evidence>
<dbReference type="SUPFAM" id="SSF55277">
    <property type="entry name" value="GYF domain"/>
    <property type="match status" value="1"/>
</dbReference>
<dbReference type="InterPro" id="IPR003169">
    <property type="entry name" value="GYF"/>
</dbReference>
<feature type="region of interest" description="Disordered" evidence="2">
    <location>
        <begin position="37"/>
        <end position="83"/>
    </location>
</feature>
<protein>
    <recommendedName>
        <fullName evidence="3">GYF domain-containing protein</fullName>
    </recommendedName>
</protein>
<dbReference type="InterPro" id="IPR039905">
    <property type="entry name" value="CD2BP2/Lin1"/>
</dbReference>
<dbReference type="InterPro" id="IPR035445">
    <property type="entry name" value="GYF-like_dom_sf"/>
</dbReference>
<keyword evidence="1" id="KW-0175">Coiled coil</keyword>
<dbReference type="PANTHER" id="PTHR13138">
    <property type="entry name" value="PROTEIN LIN1"/>
    <property type="match status" value="1"/>
</dbReference>
<comment type="caution">
    <text evidence="4">The sequence shown here is derived from an EMBL/GenBank/DDBJ whole genome shotgun (WGS) entry which is preliminary data.</text>
</comment>
<dbReference type="EMBL" id="NWSH01000438">
    <property type="protein sequence ID" value="PCG76433.1"/>
    <property type="molecule type" value="Genomic_DNA"/>
</dbReference>
<dbReference type="GO" id="GO:0005682">
    <property type="term" value="C:U5 snRNP"/>
    <property type="evidence" value="ECO:0007669"/>
    <property type="project" value="InterPro"/>
</dbReference>
<feature type="region of interest" description="Disordered" evidence="2">
    <location>
        <begin position="137"/>
        <end position="160"/>
    </location>
</feature>
<feature type="compositionally biased region" description="Basic and acidic residues" evidence="2">
    <location>
        <begin position="59"/>
        <end position="70"/>
    </location>
</feature>
<dbReference type="SMART" id="SM00444">
    <property type="entry name" value="GYF"/>
    <property type="match status" value="1"/>
</dbReference>
<evidence type="ECO:0000313" key="4">
    <source>
        <dbReference type="EMBL" id="PCG76433.1"/>
    </source>
</evidence>